<protein>
    <submittedName>
        <fullName evidence="2">N-acetylmuramoyl-L-alanine amidase</fullName>
    </submittedName>
</protein>
<evidence type="ECO:0000313" key="3">
    <source>
        <dbReference type="Proteomes" id="UP000184295"/>
    </source>
</evidence>
<name>A0A1M4X037_9ACTN</name>
<organism evidence="2 3">
    <name type="scientific">Ferrithrix thermotolerans DSM 19514</name>
    <dbReference type="NCBI Taxonomy" id="1121881"/>
    <lineage>
        <taxon>Bacteria</taxon>
        <taxon>Bacillati</taxon>
        <taxon>Actinomycetota</taxon>
        <taxon>Acidimicrobiia</taxon>
        <taxon>Acidimicrobiales</taxon>
        <taxon>Acidimicrobiaceae</taxon>
        <taxon>Ferrithrix</taxon>
    </lineage>
</organism>
<accession>A0A1M4X037</accession>
<sequence length="278" mass="30700">MSEFQTKRGIPNHGVCDKITWMALVEAGYQLGDRVLYLKRPMFRGDDVSELQYRLGSLGFDPGNLDGIYGPKTAKALNEFQFNVGLPADGICGRTTVQELKRVYGRSSEHIRGVRERAYLRSRRLSLAEATVAVVSPHELEVSAEIISLRLRQNGAKSLNISSVDQSELAHLANELKADACIHLEFSTSAVQIAYYSGFSYTSPAGQSLAQLIAQELTAQLPSHPLTLRGMTLPILRETQMPTVSLQIQAPSLWVTQAPVIAESVQLALTQFFQDPRI</sequence>
<dbReference type="InterPro" id="IPR036366">
    <property type="entry name" value="PGBDSf"/>
</dbReference>
<keyword evidence="3" id="KW-1185">Reference proteome</keyword>
<dbReference type="InterPro" id="IPR036365">
    <property type="entry name" value="PGBD-like_sf"/>
</dbReference>
<dbReference type="EMBL" id="FQUL01000031">
    <property type="protein sequence ID" value="SHE86820.1"/>
    <property type="molecule type" value="Genomic_DNA"/>
</dbReference>
<evidence type="ECO:0000313" key="2">
    <source>
        <dbReference type="EMBL" id="SHE86820.1"/>
    </source>
</evidence>
<feature type="domain" description="Peptidoglycan binding-like" evidence="1">
    <location>
        <begin position="44"/>
        <end position="100"/>
    </location>
</feature>
<dbReference type="SUPFAM" id="SSF47090">
    <property type="entry name" value="PGBD-like"/>
    <property type="match status" value="1"/>
</dbReference>
<dbReference type="Gene3D" id="1.10.101.10">
    <property type="entry name" value="PGBD-like superfamily/PGBD"/>
    <property type="match status" value="1"/>
</dbReference>
<gene>
    <name evidence="2" type="ORF">SAMN02745225_01851</name>
</gene>
<dbReference type="Pfam" id="PF01471">
    <property type="entry name" value="PG_binding_1"/>
    <property type="match status" value="1"/>
</dbReference>
<dbReference type="Gene3D" id="3.40.630.40">
    <property type="entry name" value="Zn-dependent exopeptidases"/>
    <property type="match status" value="1"/>
</dbReference>
<dbReference type="InterPro" id="IPR002477">
    <property type="entry name" value="Peptidoglycan-bd-like"/>
</dbReference>
<reference evidence="3" key="1">
    <citation type="submission" date="2016-11" db="EMBL/GenBank/DDBJ databases">
        <authorList>
            <person name="Varghese N."/>
            <person name="Submissions S."/>
        </authorList>
    </citation>
    <scope>NUCLEOTIDE SEQUENCE [LARGE SCALE GENOMIC DNA]</scope>
    <source>
        <strain evidence="3">DSM 19514</strain>
    </source>
</reference>
<dbReference type="OrthoDB" id="9815541at2"/>
<dbReference type="Proteomes" id="UP000184295">
    <property type="component" value="Unassembled WGS sequence"/>
</dbReference>
<evidence type="ECO:0000259" key="1">
    <source>
        <dbReference type="Pfam" id="PF01471"/>
    </source>
</evidence>
<dbReference type="AlphaFoldDB" id="A0A1M4X037"/>
<proteinExistence type="predicted"/>
<dbReference type="STRING" id="1121881.SAMN02745225_01851"/>